<dbReference type="RefSeq" id="WP_136355089.1">
    <property type="nucleotide sequence ID" value="NZ_SSNY01000003.1"/>
</dbReference>
<accession>A0ABY2Q9G0</accession>
<name>A0ABY2Q9G0_9HYPH</name>
<gene>
    <name evidence="1" type="ORF">E6C48_05975</name>
</gene>
<dbReference type="SUPFAM" id="SSF52402">
    <property type="entry name" value="Adenine nucleotide alpha hydrolases-like"/>
    <property type="match status" value="1"/>
</dbReference>
<evidence type="ECO:0008006" key="3">
    <source>
        <dbReference type="Google" id="ProtNLM"/>
    </source>
</evidence>
<sequence length="189" mass="20822">MGKTAARDTETTFAGPRVTRILAVLEEAQTARQCLALAAEAARIELGATLTALHVEADPSHIFSSPEEVSLQRLRVPEEGTSRDRATRVRQAFDQWIAFSGSEAARYLHQVGPVEATLDREAEAADLIVVARPHNLDSGDALHAALFDTHKPVLFVPDGSVRRHAFTEHLAVVWRLEVPTRRALRYAMP</sequence>
<dbReference type="Proteomes" id="UP000306441">
    <property type="component" value="Unassembled WGS sequence"/>
</dbReference>
<keyword evidence="2" id="KW-1185">Reference proteome</keyword>
<reference evidence="1 2" key="1">
    <citation type="submission" date="2019-04" db="EMBL/GenBank/DDBJ databases">
        <title>Mesorhizobium composti sp. nov., isolated from compost.</title>
        <authorList>
            <person name="Lin S.-Y."/>
            <person name="Hameed A."/>
            <person name="Hsieh Y.-T."/>
            <person name="Young C.-C."/>
        </authorList>
    </citation>
    <scope>NUCLEOTIDE SEQUENCE [LARGE SCALE GENOMIC DNA]</scope>
    <source>
        <strain evidence="1 2">CC-YTH430</strain>
    </source>
</reference>
<evidence type="ECO:0000313" key="2">
    <source>
        <dbReference type="Proteomes" id="UP000306441"/>
    </source>
</evidence>
<dbReference type="Gene3D" id="3.40.50.12370">
    <property type="match status" value="1"/>
</dbReference>
<proteinExistence type="predicted"/>
<organism evidence="1 2">
    <name type="scientific">Ollibium composti</name>
    <dbReference type="NCBI Taxonomy" id="2675109"/>
    <lineage>
        <taxon>Bacteria</taxon>
        <taxon>Pseudomonadati</taxon>
        <taxon>Pseudomonadota</taxon>
        <taxon>Alphaproteobacteria</taxon>
        <taxon>Hyphomicrobiales</taxon>
        <taxon>Phyllobacteriaceae</taxon>
        <taxon>Ollibium</taxon>
    </lineage>
</organism>
<comment type="caution">
    <text evidence="1">The sequence shown here is derived from an EMBL/GenBank/DDBJ whole genome shotgun (WGS) entry which is preliminary data.</text>
</comment>
<dbReference type="EMBL" id="SSNY01000003">
    <property type="protein sequence ID" value="THF58165.1"/>
    <property type="molecule type" value="Genomic_DNA"/>
</dbReference>
<evidence type="ECO:0000313" key="1">
    <source>
        <dbReference type="EMBL" id="THF58165.1"/>
    </source>
</evidence>
<protein>
    <recommendedName>
        <fullName evidence="3">Universal stress protein</fullName>
    </recommendedName>
</protein>